<feature type="non-terminal residue" evidence="1">
    <location>
        <position position="1"/>
    </location>
</feature>
<dbReference type="InterPro" id="IPR016161">
    <property type="entry name" value="Ald_DH/histidinol_DH"/>
</dbReference>
<dbReference type="AlphaFoldDB" id="A0A7L3ISG1"/>
<dbReference type="InterPro" id="IPR016162">
    <property type="entry name" value="Ald_DH_N"/>
</dbReference>
<reference evidence="1 2" key="1">
    <citation type="submission" date="2019-09" db="EMBL/GenBank/DDBJ databases">
        <title>Bird 10,000 Genomes (B10K) Project - Family phase.</title>
        <authorList>
            <person name="Zhang G."/>
        </authorList>
    </citation>
    <scope>NUCLEOTIDE SEQUENCE [LARGE SCALE GENOMIC DNA]</scope>
    <source>
        <strain evidence="1">B10K-DU-029-51</strain>
    </source>
</reference>
<comment type="caution">
    <text evidence="1">The sequence shown here is derived from an EMBL/GenBank/DDBJ whole genome shotgun (WGS) entry which is preliminary data.</text>
</comment>
<accession>A0A7L3ISG1</accession>
<sequence>MAALVALGAPPVSKIFATMEEGPIPGESNPGEAWLESHGRSLGHFVAGTWLKPPGRTSLECREAATGRTVAVVPEGDSSDLAVAVAAAAAVAKAWAGLGGPQRGQRLTQ</sequence>
<dbReference type="Proteomes" id="UP000570592">
    <property type="component" value="Unassembled WGS sequence"/>
</dbReference>
<dbReference type="GO" id="GO:0016491">
    <property type="term" value="F:oxidoreductase activity"/>
    <property type="evidence" value="ECO:0007669"/>
    <property type="project" value="InterPro"/>
</dbReference>
<organism evidence="1 2">
    <name type="scientific">Pardalotus punctatus</name>
    <name type="common">spotted pardalote</name>
    <dbReference type="NCBI Taxonomy" id="254575"/>
    <lineage>
        <taxon>Eukaryota</taxon>
        <taxon>Metazoa</taxon>
        <taxon>Chordata</taxon>
        <taxon>Craniata</taxon>
        <taxon>Vertebrata</taxon>
        <taxon>Euteleostomi</taxon>
        <taxon>Archelosauria</taxon>
        <taxon>Archosauria</taxon>
        <taxon>Dinosauria</taxon>
        <taxon>Saurischia</taxon>
        <taxon>Theropoda</taxon>
        <taxon>Coelurosauria</taxon>
        <taxon>Aves</taxon>
        <taxon>Neognathae</taxon>
        <taxon>Neoaves</taxon>
        <taxon>Telluraves</taxon>
        <taxon>Australaves</taxon>
        <taxon>Passeriformes</taxon>
        <taxon>Meliphagoidea</taxon>
        <taxon>Pardalotidae</taxon>
        <taxon>Pardalotus</taxon>
    </lineage>
</organism>
<name>A0A7L3ISG1_9PASS</name>
<protein>
    <submittedName>
        <fullName evidence="1">A16A1 dehydrogenase</fullName>
    </submittedName>
</protein>
<gene>
    <name evidence="1" type="primary">Aldh16a1</name>
    <name evidence="1" type="ORF">PARPUN_R15419</name>
</gene>
<dbReference type="EMBL" id="VZTX01032085">
    <property type="protein sequence ID" value="NXU20587.1"/>
    <property type="molecule type" value="Genomic_DNA"/>
</dbReference>
<evidence type="ECO:0000313" key="1">
    <source>
        <dbReference type="EMBL" id="NXU20587.1"/>
    </source>
</evidence>
<evidence type="ECO:0000313" key="2">
    <source>
        <dbReference type="Proteomes" id="UP000570592"/>
    </source>
</evidence>
<dbReference type="Gene3D" id="3.40.605.10">
    <property type="entry name" value="Aldehyde Dehydrogenase, Chain A, domain 1"/>
    <property type="match status" value="1"/>
</dbReference>
<keyword evidence="2" id="KW-1185">Reference proteome</keyword>
<dbReference type="SUPFAM" id="SSF53720">
    <property type="entry name" value="ALDH-like"/>
    <property type="match status" value="1"/>
</dbReference>
<proteinExistence type="predicted"/>
<feature type="non-terminal residue" evidence="1">
    <location>
        <position position="109"/>
    </location>
</feature>